<dbReference type="InterPro" id="IPR037523">
    <property type="entry name" value="VOC_core"/>
</dbReference>
<evidence type="ECO:0000313" key="3">
    <source>
        <dbReference type="EMBL" id="EFM83983.1"/>
    </source>
</evidence>
<gene>
    <name evidence="3" type="ORF">HMPREF9498_00328</name>
</gene>
<dbReference type="Proteomes" id="UP000004846">
    <property type="component" value="Unassembled WGS sequence"/>
</dbReference>
<dbReference type="InterPro" id="IPR004360">
    <property type="entry name" value="Glyas_Fos-R_dOase_dom"/>
</dbReference>
<dbReference type="InterPro" id="IPR018146">
    <property type="entry name" value="Glyoxalase_1_CS"/>
</dbReference>
<dbReference type="RefSeq" id="WP_002358647.1">
    <property type="nucleotide sequence ID" value="NZ_GL454414.1"/>
</dbReference>
<evidence type="ECO:0000313" key="4">
    <source>
        <dbReference type="Proteomes" id="UP000004846"/>
    </source>
</evidence>
<accession>A0A125W9L7</accession>
<sequence length="281" mass="31147">MVQALPSNIGIQQVTLKVADLDKMVNFYTKTIGLKLLKQGEGRAWLAPQGTNDAILVLKELTAGEENQGTTGLYHIAFLLPTRKDLGNMLLWLLQENVQIGAADHGYSEALYLSDPENNGIEIYWDKPEEVWDIRPNGEIIGVTEELDGDSLAAEADGHWLGISEGSKIGHIHLKVADLDATETFYKNLGFGLKSNFGQQAKFFAAGQYHHHIGTNTWSGKQLPTIQENQFGLENYTFRLPTAADLEIVQANAEEAKLHFIAKDHLLALEDPSGMIIQFTY</sequence>
<dbReference type="PANTHER" id="PTHR43279">
    <property type="entry name" value="CATECHOL-2,3-DIOXYGENASE"/>
    <property type="match status" value="1"/>
</dbReference>
<dbReference type="AlphaFoldDB" id="A0A125W9L7"/>
<reference evidence="3 4" key="1">
    <citation type="submission" date="2010-07" db="EMBL/GenBank/DDBJ databases">
        <authorList>
            <person name="Sid Ahmed O."/>
        </authorList>
    </citation>
    <scope>NUCLEOTIDE SEQUENCE [LARGE SCALE GENOMIC DNA]</scope>
    <source>
        <strain evidence="3 4">TX4248</strain>
    </source>
</reference>
<evidence type="ECO:0000256" key="1">
    <source>
        <dbReference type="ARBA" id="ARBA00022723"/>
    </source>
</evidence>
<dbReference type="CDD" id="cd07255">
    <property type="entry name" value="VOC_BsCatE_like_N"/>
    <property type="match status" value="1"/>
</dbReference>
<dbReference type="Gene3D" id="3.10.180.10">
    <property type="entry name" value="2,3-Dihydroxybiphenyl 1,2-Dioxygenase, domain 1"/>
    <property type="match status" value="2"/>
</dbReference>
<dbReference type="CDD" id="cd16359">
    <property type="entry name" value="VOC_BsCatE_like_C"/>
    <property type="match status" value="1"/>
</dbReference>
<dbReference type="Pfam" id="PF00903">
    <property type="entry name" value="Glyoxalase"/>
    <property type="match status" value="2"/>
</dbReference>
<dbReference type="GO" id="GO:0004462">
    <property type="term" value="F:lactoylglutathione lyase activity"/>
    <property type="evidence" value="ECO:0007669"/>
    <property type="project" value="InterPro"/>
</dbReference>
<comment type="caution">
    <text evidence="3">The sequence shown here is derived from an EMBL/GenBank/DDBJ whole genome shotgun (WGS) entry which is preliminary data.</text>
</comment>
<protein>
    <submittedName>
        <fullName evidence="3">Glyoxalase family protein</fullName>
    </submittedName>
</protein>
<dbReference type="PROSITE" id="PS51819">
    <property type="entry name" value="VOC"/>
    <property type="match status" value="2"/>
</dbReference>
<dbReference type="EMBL" id="AEBR01000008">
    <property type="protein sequence ID" value="EFM83983.1"/>
    <property type="molecule type" value="Genomic_DNA"/>
</dbReference>
<name>A0A125W9L7_ENTFL</name>
<keyword evidence="1" id="KW-0479">Metal-binding</keyword>
<evidence type="ECO:0000259" key="2">
    <source>
        <dbReference type="PROSITE" id="PS51819"/>
    </source>
</evidence>
<dbReference type="PANTHER" id="PTHR43279:SF1">
    <property type="entry name" value="CATECHOL-2,3-DIOXYGENASE"/>
    <property type="match status" value="1"/>
</dbReference>
<dbReference type="InterPro" id="IPR029068">
    <property type="entry name" value="Glyas_Bleomycin-R_OHBP_Dase"/>
</dbReference>
<dbReference type="GO" id="GO:0046872">
    <property type="term" value="F:metal ion binding"/>
    <property type="evidence" value="ECO:0007669"/>
    <property type="project" value="UniProtKB-KW"/>
</dbReference>
<organism evidence="3 4">
    <name type="scientific">Enterococcus faecalis TX4248</name>
    <dbReference type="NCBI Taxonomy" id="749495"/>
    <lineage>
        <taxon>Bacteria</taxon>
        <taxon>Bacillati</taxon>
        <taxon>Bacillota</taxon>
        <taxon>Bacilli</taxon>
        <taxon>Lactobacillales</taxon>
        <taxon>Enterococcaceae</taxon>
        <taxon>Enterococcus</taxon>
    </lineage>
</organism>
<dbReference type="HOGENOM" id="CLU_059557_0_0_9"/>
<dbReference type="PROSITE" id="PS00934">
    <property type="entry name" value="GLYOXALASE_I_1"/>
    <property type="match status" value="1"/>
</dbReference>
<proteinExistence type="predicted"/>
<feature type="domain" description="VOC" evidence="2">
    <location>
        <begin position="168"/>
        <end position="281"/>
    </location>
</feature>
<feature type="domain" description="VOC" evidence="2">
    <location>
        <begin position="10"/>
        <end position="126"/>
    </location>
</feature>
<dbReference type="SUPFAM" id="SSF54593">
    <property type="entry name" value="Glyoxalase/Bleomycin resistance protein/Dihydroxybiphenyl dioxygenase"/>
    <property type="match status" value="2"/>
</dbReference>